<feature type="compositionally biased region" description="Pro residues" evidence="5">
    <location>
        <begin position="594"/>
        <end position="605"/>
    </location>
</feature>
<dbReference type="GO" id="GO:0006633">
    <property type="term" value="P:fatty acid biosynthetic process"/>
    <property type="evidence" value="ECO:0007669"/>
    <property type="project" value="TreeGrafter"/>
</dbReference>
<evidence type="ECO:0000256" key="3">
    <source>
        <dbReference type="ARBA" id="ARBA00022832"/>
    </source>
</evidence>
<dbReference type="GO" id="GO:0071766">
    <property type="term" value="P:Actinobacterium-type cell wall biogenesis"/>
    <property type="evidence" value="ECO:0007669"/>
    <property type="project" value="UniProtKB-ARBA"/>
</dbReference>
<accession>A0A941B1W3</accession>
<dbReference type="AlphaFoldDB" id="A0A941B1W3"/>
<evidence type="ECO:0000256" key="1">
    <source>
        <dbReference type="ARBA" id="ARBA00006432"/>
    </source>
</evidence>
<comment type="similarity">
    <text evidence="1">Belongs to the ATP-dependent AMP-binding enzyme family.</text>
</comment>
<feature type="compositionally biased region" description="Gly residues" evidence="5">
    <location>
        <begin position="498"/>
        <end position="512"/>
    </location>
</feature>
<dbReference type="GO" id="GO:0070566">
    <property type="term" value="F:adenylyltransferase activity"/>
    <property type="evidence" value="ECO:0007669"/>
    <property type="project" value="TreeGrafter"/>
</dbReference>
<dbReference type="PANTHER" id="PTHR22754:SF32">
    <property type="entry name" value="DISCO-INTERACTING PROTEIN 2"/>
    <property type="match status" value="1"/>
</dbReference>
<keyword evidence="2 7" id="KW-0436">Ligase</keyword>
<keyword evidence="3" id="KW-0276">Fatty acid metabolism</keyword>
<evidence type="ECO:0000259" key="6">
    <source>
        <dbReference type="Pfam" id="PF00501"/>
    </source>
</evidence>
<dbReference type="GO" id="GO:0005886">
    <property type="term" value="C:plasma membrane"/>
    <property type="evidence" value="ECO:0007669"/>
    <property type="project" value="TreeGrafter"/>
</dbReference>
<dbReference type="PROSITE" id="PS00455">
    <property type="entry name" value="AMP_BINDING"/>
    <property type="match status" value="1"/>
</dbReference>
<dbReference type="GO" id="GO:0016874">
    <property type="term" value="F:ligase activity"/>
    <property type="evidence" value="ECO:0007669"/>
    <property type="project" value="UniProtKB-KW"/>
</dbReference>
<organism evidence="7 8">
    <name type="scientific">Streptomyces tagetis</name>
    <dbReference type="NCBI Taxonomy" id="2820809"/>
    <lineage>
        <taxon>Bacteria</taxon>
        <taxon>Bacillati</taxon>
        <taxon>Actinomycetota</taxon>
        <taxon>Actinomycetes</taxon>
        <taxon>Kitasatosporales</taxon>
        <taxon>Streptomycetaceae</taxon>
        <taxon>Streptomyces</taxon>
    </lineage>
</organism>
<dbReference type="RefSeq" id="WP_210869970.1">
    <property type="nucleotide sequence ID" value="NZ_JAGPNL010000002.1"/>
</dbReference>
<name>A0A941B1W3_9ACTN</name>
<dbReference type="EMBL" id="JAGPNL010000002">
    <property type="protein sequence ID" value="MBQ0826572.1"/>
    <property type="molecule type" value="Genomic_DNA"/>
</dbReference>
<comment type="caution">
    <text evidence="7">The sequence shown here is derived from an EMBL/GenBank/DDBJ whole genome shotgun (WGS) entry which is preliminary data.</text>
</comment>
<dbReference type="Gene3D" id="3.30.300.30">
    <property type="match status" value="1"/>
</dbReference>
<keyword evidence="4" id="KW-0443">Lipid metabolism</keyword>
<dbReference type="Proteomes" id="UP000677875">
    <property type="component" value="Unassembled WGS sequence"/>
</dbReference>
<feature type="region of interest" description="Disordered" evidence="5">
    <location>
        <begin position="582"/>
        <end position="605"/>
    </location>
</feature>
<dbReference type="InterPro" id="IPR040097">
    <property type="entry name" value="FAAL/FAAC"/>
</dbReference>
<dbReference type="Gene3D" id="3.40.50.12780">
    <property type="entry name" value="N-terminal domain of ligase-like"/>
    <property type="match status" value="1"/>
</dbReference>
<feature type="domain" description="AMP-dependent synthetase/ligase" evidence="6">
    <location>
        <begin position="14"/>
        <end position="412"/>
    </location>
</feature>
<evidence type="ECO:0000313" key="7">
    <source>
        <dbReference type="EMBL" id="MBQ0826572.1"/>
    </source>
</evidence>
<feature type="region of interest" description="Disordered" evidence="5">
    <location>
        <begin position="483"/>
        <end position="513"/>
    </location>
</feature>
<dbReference type="InterPro" id="IPR020845">
    <property type="entry name" value="AMP-binding_CS"/>
</dbReference>
<dbReference type="Pfam" id="PF00501">
    <property type="entry name" value="AMP-binding"/>
    <property type="match status" value="1"/>
</dbReference>
<protein>
    <submittedName>
        <fullName evidence="7">Fatty acyl-AMP ligase</fullName>
    </submittedName>
</protein>
<dbReference type="InterPro" id="IPR000873">
    <property type="entry name" value="AMP-dep_synth/lig_dom"/>
</dbReference>
<feature type="region of interest" description="Disordered" evidence="5">
    <location>
        <begin position="143"/>
        <end position="166"/>
    </location>
</feature>
<dbReference type="SUPFAM" id="SSF56801">
    <property type="entry name" value="Acetyl-CoA synthetase-like"/>
    <property type="match status" value="1"/>
</dbReference>
<proteinExistence type="inferred from homology"/>
<sequence length="605" mass="63843">MAALPDAASAAAVLREHARTVPGRTAVIYVDDVERADGATRWTYARLDAEARRIGAWLRARYPAGTRVLLLYPTGLDVVAAYAGCLYAAMVAVPAPLPGRYRHERERVTAIAQNASASVILTDTGSGAAVTAWAGEEGLAGTRVRATDGDGTPAEETWVPDGSPGPDHRTVAMLQYTSGTTGRPKGVVLRHGHLLHNVEGQRRAFGLSERSRTGGWIPHYHDMGLLGQLLPALLLGGTCVLMRPGAFLQRPHHWLRLIDTYDIHWSAAPNFAYELCCARIGDGQVAGLDLSRWRIASNGSERVDIATMDAFAKRFAAAGLRDDALCPSYGMAEATVFVSGAPRRRPVVTTVDAAGLGLHRFTPSASGIALVSCGTPREYDVLIADPHTGEEVGPGGVGEILLRGPSLAREYWADAPASERAFLPGGFLRTGDLGALHEGELYVTGRLSEVLTVGGRHLYPQDVEQRVRARHPELAGVGAVFTVPCSGRDADPDPDPGSGSGSGPGSGSGGGALVVTHEVRGRPAEDALRRLAAAIGETVLDAFGVRPAAVGLLRRGGVRRTTSGKIQRGEMRRLFLDGALDPLHTGRGADPAAVPGPGPDPARRE</sequence>
<dbReference type="InterPro" id="IPR042099">
    <property type="entry name" value="ANL_N_sf"/>
</dbReference>
<evidence type="ECO:0000313" key="8">
    <source>
        <dbReference type="Proteomes" id="UP000677875"/>
    </source>
</evidence>
<dbReference type="FunFam" id="3.40.50.12780:FF:000013">
    <property type="entry name" value="Long-chain-fatty-acid--AMP ligase FadD32"/>
    <property type="match status" value="1"/>
</dbReference>
<keyword evidence="8" id="KW-1185">Reference proteome</keyword>
<gene>
    <name evidence="7" type="ORF">J5Y05_08635</name>
</gene>
<evidence type="ECO:0000256" key="2">
    <source>
        <dbReference type="ARBA" id="ARBA00022598"/>
    </source>
</evidence>
<reference evidence="7" key="1">
    <citation type="submission" date="2021-04" db="EMBL/GenBank/DDBJ databases">
        <title>Genome seq and assembly of Streptomyces sp. RG38.</title>
        <authorList>
            <person name="Chhetri G."/>
        </authorList>
    </citation>
    <scope>NUCLEOTIDE SEQUENCE</scope>
    <source>
        <strain evidence="7">RG38</strain>
    </source>
</reference>
<dbReference type="CDD" id="cd05931">
    <property type="entry name" value="FAAL"/>
    <property type="match status" value="1"/>
</dbReference>
<dbReference type="InterPro" id="IPR045851">
    <property type="entry name" value="AMP-bd_C_sf"/>
</dbReference>
<evidence type="ECO:0000256" key="5">
    <source>
        <dbReference type="SAM" id="MobiDB-lite"/>
    </source>
</evidence>
<evidence type="ECO:0000256" key="4">
    <source>
        <dbReference type="ARBA" id="ARBA00023098"/>
    </source>
</evidence>
<dbReference type="PANTHER" id="PTHR22754">
    <property type="entry name" value="DISCO-INTERACTING PROTEIN 2 DIP2 -RELATED"/>
    <property type="match status" value="1"/>
</dbReference>